<comment type="caution">
    <text evidence="3">The sequence shown here is derived from an EMBL/GenBank/DDBJ whole genome shotgun (WGS) entry which is preliminary data.</text>
</comment>
<dbReference type="Proteomes" id="UP000283077">
    <property type="component" value="Unassembled WGS sequence"/>
</dbReference>
<dbReference type="InterPro" id="IPR032389">
    <property type="entry name" value="GspB_C"/>
</dbReference>
<evidence type="ECO:0000313" key="4">
    <source>
        <dbReference type="Proteomes" id="UP000283077"/>
    </source>
</evidence>
<feature type="domain" description="Type II secretion system protein GspB C-terminal" evidence="2">
    <location>
        <begin position="70"/>
        <end position="129"/>
    </location>
</feature>
<reference evidence="3 4" key="1">
    <citation type="submission" date="2019-01" db="EMBL/GenBank/DDBJ databases">
        <authorList>
            <person name="Chen W.-M."/>
        </authorList>
    </citation>
    <scope>NUCLEOTIDE SEQUENCE [LARGE SCALE GENOMIC DNA]</scope>
    <source>
        <strain evidence="3 4">KYPC3</strain>
    </source>
</reference>
<evidence type="ECO:0000313" key="3">
    <source>
        <dbReference type="EMBL" id="RVU40383.1"/>
    </source>
</evidence>
<feature type="region of interest" description="Disordered" evidence="1">
    <location>
        <begin position="1"/>
        <end position="21"/>
    </location>
</feature>
<gene>
    <name evidence="3" type="ORF">EOE67_07165</name>
</gene>
<dbReference type="Pfam" id="PF16537">
    <property type="entry name" value="T2SSB"/>
    <property type="match status" value="1"/>
</dbReference>
<sequence>MAEADVDEPVSEVPAKPAELTAADVSDELRSKFALALEQSDPMPQHQSVTDHAAPARDIQTLDELLKRQIPPLRFEAHIYASEPKQRWVKVNGKDLQEGQWVTADIQLKEITPQYVLLQTGRQMFSMQALTEWSYRLPNP</sequence>
<dbReference type="GO" id="GO:0015627">
    <property type="term" value="C:type II protein secretion system complex"/>
    <property type="evidence" value="ECO:0007669"/>
    <property type="project" value="InterPro"/>
</dbReference>
<accession>A0A437R0Y7</accession>
<dbReference type="OrthoDB" id="5432325at2"/>
<proteinExistence type="predicted"/>
<protein>
    <recommendedName>
        <fullName evidence="2">Type II secretion system protein GspB C-terminal domain-containing protein</fullName>
    </recommendedName>
</protein>
<evidence type="ECO:0000256" key="1">
    <source>
        <dbReference type="SAM" id="MobiDB-lite"/>
    </source>
</evidence>
<evidence type="ECO:0000259" key="2">
    <source>
        <dbReference type="Pfam" id="PF16537"/>
    </source>
</evidence>
<keyword evidence="4" id="KW-1185">Reference proteome</keyword>
<dbReference type="AlphaFoldDB" id="A0A437R0Y7"/>
<dbReference type="EMBL" id="SACS01000005">
    <property type="protein sequence ID" value="RVU40383.1"/>
    <property type="molecule type" value="Genomic_DNA"/>
</dbReference>
<feature type="compositionally biased region" description="Acidic residues" evidence="1">
    <location>
        <begin position="1"/>
        <end position="10"/>
    </location>
</feature>
<name>A0A437R0Y7_9GAMM</name>
<organism evidence="3 4">
    <name type="scientific">Rheinheimera riviphila</name>
    <dbReference type="NCBI Taxonomy" id="1834037"/>
    <lineage>
        <taxon>Bacteria</taxon>
        <taxon>Pseudomonadati</taxon>
        <taxon>Pseudomonadota</taxon>
        <taxon>Gammaproteobacteria</taxon>
        <taxon>Chromatiales</taxon>
        <taxon>Chromatiaceae</taxon>
        <taxon>Rheinheimera</taxon>
    </lineage>
</organism>